<feature type="transmembrane region" description="Helical" evidence="1">
    <location>
        <begin position="93"/>
        <end position="111"/>
    </location>
</feature>
<accession>A0ABQ2N4L3</accession>
<name>A0ABQ2N4L3_9ACTN</name>
<evidence type="ECO:0000259" key="2">
    <source>
        <dbReference type="Pfam" id="PF14018"/>
    </source>
</evidence>
<reference evidence="4" key="1">
    <citation type="journal article" date="2019" name="Int. J. Syst. Evol. Microbiol.">
        <title>The Global Catalogue of Microorganisms (GCM) 10K type strain sequencing project: providing services to taxonomists for standard genome sequencing and annotation.</title>
        <authorList>
            <consortium name="The Broad Institute Genomics Platform"/>
            <consortium name="The Broad Institute Genome Sequencing Center for Infectious Disease"/>
            <person name="Wu L."/>
            <person name="Ma J."/>
        </authorList>
    </citation>
    <scope>NUCLEOTIDE SEQUENCE [LARGE SCALE GENOMIC DNA]</scope>
    <source>
        <strain evidence="4">CGMCC 4.7371</strain>
    </source>
</reference>
<keyword evidence="1" id="KW-0472">Membrane</keyword>
<dbReference type="RefSeq" id="WP_229662512.1">
    <property type="nucleotide sequence ID" value="NZ_BMNI01000001.1"/>
</dbReference>
<evidence type="ECO:0000313" key="4">
    <source>
        <dbReference type="Proteomes" id="UP000655410"/>
    </source>
</evidence>
<dbReference type="InterPro" id="IPR025328">
    <property type="entry name" value="DUF4234"/>
</dbReference>
<dbReference type="Pfam" id="PF14018">
    <property type="entry name" value="DUF4234"/>
    <property type="match status" value="1"/>
</dbReference>
<dbReference type="Proteomes" id="UP000655410">
    <property type="component" value="Unassembled WGS sequence"/>
</dbReference>
<comment type="caution">
    <text evidence="3">The sequence shown here is derived from an EMBL/GenBank/DDBJ whole genome shotgun (WGS) entry which is preliminary data.</text>
</comment>
<keyword evidence="4" id="KW-1185">Reference proteome</keyword>
<keyword evidence="1" id="KW-0812">Transmembrane</keyword>
<proteinExistence type="predicted"/>
<keyword evidence="1" id="KW-1133">Transmembrane helix</keyword>
<protein>
    <recommendedName>
        <fullName evidence="2">DUF4234 domain-containing protein</fullName>
    </recommendedName>
</protein>
<evidence type="ECO:0000256" key="1">
    <source>
        <dbReference type="SAM" id="Phobius"/>
    </source>
</evidence>
<evidence type="ECO:0000313" key="3">
    <source>
        <dbReference type="EMBL" id="GGO84152.1"/>
    </source>
</evidence>
<organism evidence="3 4">
    <name type="scientific">Nocardioides phosphati</name>
    <dbReference type="NCBI Taxonomy" id="1867775"/>
    <lineage>
        <taxon>Bacteria</taxon>
        <taxon>Bacillati</taxon>
        <taxon>Actinomycetota</taxon>
        <taxon>Actinomycetes</taxon>
        <taxon>Propionibacteriales</taxon>
        <taxon>Nocardioidaceae</taxon>
        <taxon>Nocardioides</taxon>
    </lineage>
</organism>
<feature type="domain" description="DUF4234" evidence="2">
    <location>
        <begin position="18"/>
        <end position="80"/>
    </location>
</feature>
<feature type="transmembrane region" description="Helical" evidence="1">
    <location>
        <begin position="52"/>
        <end position="73"/>
    </location>
</feature>
<dbReference type="EMBL" id="BMNI01000001">
    <property type="protein sequence ID" value="GGO84152.1"/>
    <property type="molecule type" value="Genomic_DNA"/>
</dbReference>
<sequence length="125" mass="13252">MAELTAPVTYAAPVGKIRSTGTAILLTIVTIGIYPLFWYFGVHSDMKRATKTGLGGGVALLLAFFVGFVMPFVTASEVGNLYKARGQAAPVSGLTGFWILLPLAGPIVWFVKVNGALNAYWRSAA</sequence>
<feature type="transmembrane region" description="Helical" evidence="1">
    <location>
        <begin position="20"/>
        <end position="40"/>
    </location>
</feature>
<gene>
    <name evidence="3" type="ORF">GCM10011584_01030</name>
</gene>